<protein>
    <recommendedName>
        <fullName evidence="1">Glycosyltransferase 2-like domain-containing protein</fullName>
    </recommendedName>
</protein>
<dbReference type="AlphaFoldDB" id="A0A142EQU9"/>
<dbReference type="STRING" id="1727163.AO498_13730"/>
<keyword evidence="3" id="KW-1185">Reference proteome</keyword>
<evidence type="ECO:0000313" key="2">
    <source>
        <dbReference type="EMBL" id="AMQ57504.1"/>
    </source>
</evidence>
<dbReference type="Pfam" id="PF00535">
    <property type="entry name" value="Glycos_transf_2"/>
    <property type="match status" value="1"/>
</dbReference>
<dbReference type="InterPro" id="IPR029044">
    <property type="entry name" value="Nucleotide-diphossugar_trans"/>
</dbReference>
<dbReference type="OrthoDB" id="597270at2"/>
<dbReference type="InterPro" id="IPR001173">
    <property type="entry name" value="Glyco_trans_2-like"/>
</dbReference>
<dbReference type="RefSeq" id="WP_067548805.1">
    <property type="nucleotide sequence ID" value="NZ_CP012836.1"/>
</dbReference>
<dbReference type="EMBL" id="CP012836">
    <property type="protein sequence ID" value="AMQ57504.1"/>
    <property type="molecule type" value="Genomic_DNA"/>
</dbReference>
<accession>A0A142EQU9</accession>
<name>A0A142EQU9_9BACT</name>
<reference evidence="3" key="1">
    <citation type="submission" date="2015-09" db="EMBL/GenBank/DDBJ databases">
        <title>Complete sequence of Algoriphagus sp. M8-2.</title>
        <authorList>
            <person name="Shintani M."/>
        </authorList>
    </citation>
    <scope>NUCLEOTIDE SEQUENCE [LARGE SCALE GENOMIC DNA]</scope>
    <source>
        <strain evidence="3">M8-2</strain>
    </source>
</reference>
<dbReference type="Proteomes" id="UP000073816">
    <property type="component" value="Chromosome"/>
</dbReference>
<dbReference type="PATRIC" id="fig|1727163.4.peg.2870"/>
<feature type="domain" description="Glycosyltransferase 2-like" evidence="1">
    <location>
        <begin position="7"/>
        <end position="173"/>
    </location>
</feature>
<dbReference type="PANTHER" id="PTHR22916">
    <property type="entry name" value="GLYCOSYLTRANSFERASE"/>
    <property type="match status" value="1"/>
</dbReference>
<sequence length="287" mass="34036">MKSPEISILIANYNKADFLPATLQSIQNQSFSNWECIIVDDGSSDVSMEILLQIQQTDPRFRIFTRPSHLPKGANCCRNLAYSKSKGKFIQWFDSDDLMLPHFLQMKHDYLQDHPEKKFVVSKGEVRFDKEYKGNRKFAQSLYSENLIEDYLKFRLVFFTPGPMFRKEVFEEVGLFNPNLSRHQEWELFLRVILNYQEWGVIDTTSFIYNVNNNSITYRHQARRHVAQTELQVFKQVLSSKTNPFKNRIPGSIRRSIAFKYLQISLYYREIKFFGWYCQSLLRESLA</sequence>
<evidence type="ECO:0000259" key="1">
    <source>
        <dbReference type="Pfam" id="PF00535"/>
    </source>
</evidence>
<gene>
    <name evidence="2" type="ORF">AO498_13730</name>
</gene>
<dbReference type="Gene3D" id="3.90.550.10">
    <property type="entry name" value="Spore Coat Polysaccharide Biosynthesis Protein SpsA, Chain A"/>
    <property type="match status" value="1"/>
</dbReference>
<dbReference type="SUPFAM" id="SSF53448">
    <property type="entry name" value="Nucleotide-diphospho-sugar transferases"/>
    <property type="match status" value="1"/>
</dbReference>
<evidence type="ECO:0000313" key="3">
    <source>
        <dbReference type="Proteomes" id="UP000073816"/>
    </source>
</evidence>
<proteinExistence type="predicted"/>
<dbReference type="PANTHER" id="PTHR22916:SF3">
    <property type="entry name" value="UDP-GLCNAC:BETAGAL BETA-1,3-N-ACETYLGLUCOSAMINYLTRANSFERASE-LIKE PROTEIN 1"/>
    <property type="match status" value="1"/>
</dbReference>
<dbReference type="KEGG" id="alm:AO498_13730"/>
<dbReference type="GO" id="GO:0016758">
    <property type="term" value="F:hexosyltransferase activity"/>
    <property type="evidence" value="ECO:0007669"/>
    <property type="project" value="UniProtKB-ARBA"/>
</dbReference>
<reference evidence="2 3" key="2">
    <citation type="journal article" date="2016" name="Genome Announc.">
        <title>Complete Genome Sequence of Algoriphagus sp. Strain M8-2, Isolated from a Brackish Lake.</title>
        <authorList>
            <person name="Muraguchi Y."/>
            <person name="Kushimoto K."/>
            <person name="Ohtsubo Y."/>
            <person name="Suzuki T."/>
            <person name="Dohra H."/>
            <person name="Kimbara K."/>
            <person name="Shintani M."/>
        </authorList>
    </citation>
    <scope>NUCLEOTIDE SEQUENCE [LARGE SCALE GENOMIC DNA]</scope>
    <source>
        <strain evidence="2 3">M8-2</strain>
    </source>
</reference>
<dbReference type="CDD" id="cd00761">
    <property type="entry name" value="Glyco_tranf_GTA_type"/>
    <property type="match status" value="1"/>
</dbReference>
<organism evidence="2 3">
    <name type="scientific">Algoriphagus sanaruensis</name>
    <dbReference type="NCBI Taxonomy" id="1727163"/>
    <lineage>
        <taxon>Bacteria</taxon>
        <taxon>Pseudomonadati</taxon>
        <taxon>Bacteroidota</taxon>
        <taxon>Cytophagia</taxon>
        <taxon>Cytophagales</taxon>
        <taxon>Cyclobacteriaceae</taxon>
        <taxon>Algoriphagus</taxon>
    </lineage>
</organism>